<evidence type="ECO:0000256" key="2">
    <source>
        <dbReference type="SAM" id="Phobius"/>
    </source>
</evidence>
<evidence type="ECO:0000313" key="3">
    <source>
        <dbReference type="EMBL" id="SHH30586.1"/>
    </source>
</evidence>
<keyword evidence="2" id="KW-0812">Transmembrane</keyword>
<keyword evidence="2" id="KW-1133">Transmembrane helix</keyword>
<keyword evidence="2" id="KW-0472">Membrane</keyword>
<feature type="transmembrane region" description="Helical" evidence="2">
    <location>
        <begin position="9"/>
        <end position="26"/>
    </location>
</feature>
<reference evidence="4" key="1">
    <citation type="submission" date="2016-11" db="EMBL/GenBank/DDBJ databases">
        <authorList>
            <person name="Varghese N."/>
            <person name="Submissions S."/>
        </authorList>
    </citation>
    <scope>NUCLEOTIDE SEQUENCE [LARGE SCALE GENOMIC DNA]</scope>
    <source>
        <strain evidence="4">DSM 13643</strain>
    </source>
</reference>
<name>A0A1M5RWG3_9FIRM</name>
<dbReference type="OrthoDB" id="1704601at2"/>
<keyword evidence="4" id="KW-1185">Reference proteome</keyword>
<dbReference type="EMBL" id="FQXO01000008">
    <property type="protein sequence ID" value="SHH30586.1"/>
    <property type="molecule type" value="Genomic_DNA"/>
</dbReference>
<keyword evidence="1" id="KW-0175">Coiled coil</keyword>
<evidence type="ECO:0000256" key="1">
    <source>
        <dbReference type="SAM" id="Coils"/>
    </source>
</evidence>
<gene>
    <name evidence="3" type="ORF">SAMN02745135_00383</name>
</gene>
<evidence type="ECO:0000313" key="4">
    <source>
        <dbReference type="Proteomes" id="UP000183967"/>
    </source>
</evidence>
<feature type="coiled-coil region" evidence="1">
    <location>
        <begin position="28"/>
        <end position="62"/>
    </location>
</feature>
<dbReference type="RefSeq" id="WP_073194961.1">
    <property type="nucleotide sequence ID" value="NZ_FQXO01000008.1"/>
</dbReference>
<organism evidence="3 4">
    <name type="scientific">Caloranaerobacter azorensis DSM 13643</name>
    <dbReference type="NCBI Taxonomy" id="1121264"/>
    <lineage>
        <taxon>Bacteria</taxon>
        <taxon>Bacillati</taxon>
        <taxon>Bacillota</taxon>
        <taxon>Tissierellia</taxon>
        <taxon>Tissierellales</taxon>
        <taxon>Thermohalobacteraceae</taxon>
        <taxon>Caloranaerobacter</taxon>
    </lineage>
</organism>
<accession>A0A1M5RWG3</accession>
<dbReference type="Gene3D" id="3.30.70.60">
    <property type="match status" value="1"/>
</dbReference>
<dbReference type="AlphaFoldDB" id="A0A1M5RWG3"/>
<dbReference type="Proteomes" id="UP000183967">
    <property type="component" value="Unassembled WGS sequence"/>
</dbReference>
<dbReference type="InterPro" id="IPR014717">
    <property type="entry name" value="Transl_elong_EF1B/ribsomal_bS6"/>
</dbReference>
<sequence>MKLSKREKYLLLILFFTILIAMYYKLVINGQLEKINNLEQTAKIYRAKVKSVKEELESEANQDIEYKILNEKIVNLSSMLLPEMFQEKIIISIDEMIKKSNINGNILSFNGPNIDIISREVENKENDEYLMKKLVEDYYNLNEKVNKDTENKNESTKTDDKANESKIEKMSLDIFYTGRYENLIKFIDLIQNYDKKLLIKNLNIIRNSNNEISGNIKIDFFAVPLLNLVYDDFTVWNFEENYGKQNPFYSSKVDTRIEKTNESNKVSYDFAMNVKPYNSDLPTVTLGKTNDFQRKTYVYADNPSVEDVEIYFSETKGKFFYKYKTGRDKYPRDFNKWVEFNPLSNSINIIIYTHKRNSENDMSGVNIKLYNETNKRVFIKIVGDDRYRPRVNVVGESGLVDIVRD</sequence>
<proteinExistence type="predicted"/>
<protein>
    <submittedName>
        <fullName evidence="3">Type IV pilus assembly protein PilO</fullName>
    </submittedName>
</protein>